<feature type="region of interest" description="Disordered" evidence="1">
    <location>
        <begin position="35"/>
        <end position="65"/>
    </location>
</feature>
<name>A0ABW0SL13_9GAMM</name>
<dbReference type="Proteomes" id="UP001596036">
    <property type="component" value="Unassembled WGS sequence"/>
</dbReference>
<evidence type="ECO:0000313" key="2">
    <source>
        <dbReference type="EMBL" id="MFC5569664.1"/>
    </source>
</evidence>
<proteinExistence type="predicted"/>
<evidence type="ECO:0000313" key="3">
    <source>
        <dbReference type="Proteomes" id="UP001596036"/>
    </source>
</evidence>
<feature type="region of interest" description="Disordered" evidence="1">
    <location>
        <begin position="214"/>
        <end position="237"/>
    </location>
</feature>
<organism evidence="2 3">
    <name type="scientific">Lysobacter yangpyeongensis</name>
    <dbReference type="NCBI Taxonomy" id="346182"/>
    <lineage>
        <taxon>Bacteria</taxon>
        <taxon>Pseudomonadati</taxon>
        <taxon>Pseudomonadota</taxon>
        <taxon>Gammaproteobacteria</taxon>
        <taxon>Lysobacterales</taxon>
        <taxon>Lysobacteraceae</taxon>
        <taxon>Lysobacter</taxon>
    </lineage>
</organism>
<gene>
    <name evidence="2" type="ORF">ACFPN1_06275</name>
</gene>
<sequence>MRSRIARHFMPVAGRPIATVLIACLLLAGCNRERTAAPASPSPAPVASSAPQSGPAPTTTPAPADRTAAPSAALILPGVFAPDSTPDTLRRQFGDANVQIGEVPGAEGETARGVILFPDDPERRAYLYFQDASALRGLAQVRIAETTSQWRMDDGIAIGTPLAELVRRNGQPITFSGLGWDYGGIVQDLHGGALAAQREGPVMRSWRLVPRDPEAASADDDYPIGDGSFRSDDPRWPRQGETLAVGELWVSFPGEDDL</sequence>
<protein>
    <recommendedName>
        <fullName evidence="4">Lipoprotein</fullName>
    </recommendedName>
</protein>
<reference evidence="3" key="1">
    <citation type="journal article" date="2019" name="Int. J. Syst. Evol. Microbiol.">
        <title>The Global Catalogue of Microorganisms (GCM) 10K type strain sequencing project: providing services to taxonomists for standard genome sequencing and annotation.</title>
        <authorList>
            <consortium name="The Broad Institute Genomics Platform"/>
            <consortium name="The Broad Institute Genome Sequencing Center for Infectious Disease"/>
            <person name="Wu L."/>
            <person name="Ma J."/>
        </authorList>
    </citation>
    <scope>NUCLEOTIDE SEQUENCE [LARGE SCALE GENOMIC DNA]</scope>
    <source>
        <strain evidence="3">KACC 11407</strain>
    </source>
</reference>
<accession>A0ABW0SL13</accession>
<dbReference type="PROSITE" id="PS51257">
    <property type="entry name" value="PROKAR_LIPOPROTEIN"/>
    <property type="match status" value="1"/>
</dbReference>
<comment type="caution">
    <text evidence="2">The sequence shown here is derived from an EMBL/GenBank/DDBJ whole genome shotgun (WGS) entry which is preliminary data.</text>
</comment>
<feature type="compositionally biased region" description="Low complexity" evidence="1">
    <location>
        <begin position="45"/>
        <end position="65"/>
    </location>
</feature>
<dbReference type="EMBL" id="JBHSNM010000001">
    <property type="protein sequence ID" value="MFC5569664.1"/>
    <property type="molecule type" value="Genomic_DNA"/>
</dbReference>
<evidence type="ECO:0000256" key="1">
    <source>
        <dbReference type="SAM" id="MobiDB-lite"/>
    </source>
</evidence>
<evidence type="ECO:0008006" key="4">
    <source>
        <dbReference type="Google" id="ProtNLM"/>
    </source>
</evidence>
<keyword evidence="3" id="KW-1185">Reference proteome</keyword>